<organism evidence="1 2">
    <name type="scientific">Trichomalopsis sarcophagae</name>
    <dbReference type="NCBI Taxonomy" id="543379"/>
    <lineage>
        <taxon>Eukaryota</taxon>
        <taxon>Metazoa</taxon>
        <taxon>Ecdysozoa</taxon>
        <taxon>Arthropoda</taxon>
        <taxon>Hexapoda</taxon>
        <taxon>Insecta</taxon>
        <taxon>Pterygota</taxon>
        <taxon>Neoptera</taxon>
        <taxon>Endopterygota</taxon>
        <taxon>Hymenoptera</taxon>
        <taxon>Apocrita</taxon>
        <taxon>Proctotrupomorpha</taxon>
        <taxon>Chalcidoidea</taxon>
        <taxon>Pteromalidae</taxon>
        <taxon>Pteromalinae</taxon>
        <taxon>Trichomalopsis</taxon>
    </lineage>
</organism>
<dbReference type="AlphaFoldDB" id="A0A232EMY4"/>
<evidence type="ECO:0000313" key="1">
    <source>
        <dbReference type="EMBL" id="OXU19696.1"/>
    </source>
</evidence>
<name>A0A232EMY4_9HYME</name>
<accession>A0A232EMY4</accession>
<dbReference type="Proteomes" id="UP000215335">
    <property type="component" value="Unassembled WGS sequence"/>
</dbReference>
<comment type="caution">
    <text evidence="1">The sequence shown here is derived from an EMBL/GenBank/DDBJ whole genome shotgun (WGS) entry which is preliminary data.</text>
</comment>
<sequence>MISNEILKKLPPNAKEKMTDIFNKILEKRKIPEQWKEYTTILIPKPNNKGFRPIALAPNTLKFNVTSRKRSKLTQSMAAKKKSKHSSTQVKFLGVLFDSKLNWTARINNIKSRALNTLNIIKAFSNKKWGHSQDLSWTGDTGLKICLMTLNICKEHTLTHRRNMLIDRYLYKISSLKSHLLILKLEELSQIIQKRKNTHSCKLMKTTLSRYNTIKKNFSNIFQTTLPIYYEFPLISQQQNIKYSNLLKNTQNHLILNYDQMILKRDSEHNRFYVDESAIEQAHGCSIYHDNTNFIAKYKITGLSTSMESEIYAILVALRFIKTNKLNNNTQKKLLTKSQGQQTIKILVWVPSHTQITGNVIADREVKRALNMSNPINLKTPIHVAQPTYTRTGKEGSKYLHKISFTHPNKLWTITTHLTKAKLTIYLRVLTNSHCTPETLFKFNMINHTECTCGWGHCYLNHLIWDGNQHIVLRKEFIEKLFKYDMYPPHNTNAILASMNFDFIDSFCEFLLKSGIRE</sequence>
<evidence type="ECO:0000313" key="2">
    <source>
        <dbReference type="Proteomes" id="UP000215335"/>
    </source>
</evidence>
<reference evidence="1 2" key="1">
    <citation type="journal article" date="2017" name="Curr. Biol.">
        <title>The Evolution of Venom by Co-option of Single-Copy Genes.</title>
        <authorList>
            <person name="Martinson E.O."/>
            <person name="Mrinalini"/>
            <person name="Kelkar Y.D."/>
            <person name="Chang C.H."/>
            <person name="Werren J.H."/>
        </authorList>
    </citation>
    <scope>NUCLEOTIDE SEQUENCE [LARGE SCALE GENOMIC DNA]</scope>
    <source>
        <strain evidence="1 2">Alberta</strain>
        <tissue evidence="1">Whole body</tissue>
    </source>
</reference>
<dbReference type="EMBL" id="NNAY01003276">
    <property type="protein sequence ID" value="OXU19696.1"/>
    <property type="molecule type" value="Genomic_DNA"/>
</dbReference>
<dbReference type="SUPFAM" id="SSF53098">
    <property type="entry name" value="Ribonuclease H-like"/>
    <property type="match status" value="1"/>
</dbReference>
<protein>
    <recommendedName>
        <fullName evidence="3">RNase H type-1 domain-containing protein</fullName>
    </recommendedName>
</protein>
<keyword evidence="2" id="KW-1185">Reference proteome</keyword>
<gene>
    <name evidence="1" type="ORF">TSAR_001698</name>
</gene>
<dbReference type="InterPro" id="IPR012337">
    <property type="entry name" value="RNaseH-like_sf"/>
</dbReference>
<proteinExistence type="predicted"/>
<evidence type="ECO:0008006" key="3">
    <source>
        <dbReference type="Google" id="ProtNLM"/>
    </source>
</evidence>